<dbReference type="OrthoDB" id="3012488at2759"/>
<evidence type="ECO:0000313" key="4">
    <source>
        <dbReference type="Proteomes" id="UP000799118"/>
    </source>
</evidence>
<dbReference type="EMBL" id="ML769387">
    <property type="protein sequence ID" value="KAE9409749.1"/>
    <property type="molecule type" value="Genomic_DNA"/>
</dbReference>
<evidence type="ECO:0000256" key="1">
    <source>
        <dbReference type="SAM" id="Phobius"/>
    </source>
</evidence>
<proteinExistence type="predicted"/>
<sequence length="157" mass="17446">MKQLRPLSVTVNALTVMADVVICAAICLLLNNSRTGFLEQQCHQSFNGLCYQYGNVDGLLRYFIIDYCCESPKRYENVSILINLIQFPVDRFYANSLLATLNARKRIRGTQSNSLHALSLHGGTKVADHPINGVHVHVNTITDFPQMAHEKAATALA</sequence>
<dbReference type="Pfam" id="PF20152">
    <property type="entry name" value="DUF6534"/>
    <property type="match status" value="1"/>
</dbReference>
<keyword evidence="1" id="KW-0812">Transmembrane</keyword>
<keyword evidence="1" id="KW-1133">Transmembrane helix</keyword>
<dbReference type="InterPro" id="IPR045339">
    <property type="entry name" value="DUF6534"/>
</dbReference>
<organism evidence="3 4">
    <name type="scientific">Gymnopus androsaceus JB14</name>
    <dbReference type="NCBI Taxonomy" id="1447944"/>
    <lineage>
        <taxon>Eukaryota</taxon>
        <taxon>Fungi</taxon>
        <taxon>Dikarya</taxon>
        <taxon>Basidiomycota</taxon>
        <taxon>Agaricomycotina</taxon>
        <taxon>Agaricomycetes</taxon>
        <taxon>Agaricomycetidae</taxon>
        <taxon>Agaricales</taxon>
        <taxon>Marasmiineae</taxon>
        <taxon>Omphalotaceae</taxon>
        <taxon>Gymnopus</taxon>
    </lineage>
</organism>
<accession>A0A6A4IGP7</accession>
<reference evidence="3" key="1">
    <citation type="journal article" date="2019" name="Environ. Microbiol.">
        <title>Fungal ecological strategies reflected in gene transcription - a case study of two litter decomposers.</title>
        <authorList>
            <person name="Barbi F."/>
            <person name="Kohler A."/>
            <person name="Barry K."/>
            <person name="Baskaran P."/>
            <person name="Daum C."/>
            <person name="Fauchery L."/>
            <person name="Ihrmark K."/>
            <person name="Kuo A."/>
            <person name="LaButti K."/>
            <person name="Lipzen A."/>
            <person name="Morin E."/>
            <person name="Grigoriev I.V."/>
            <person name="Henrissat B."/>
            <person name="Lindahl B."/>
            <person name="Martin F."/>
        </authorList>
    </citation>
    <scope>NUCLEOTIDE SEQUENCE</scope>
    <source>
        <strain evidence="3">JB14</strain>
    </source>
</reference>
<evidence type="ECO:0000259" key="2">
    <source>
        <dbReference type="Pfam" id="PF20152"/>
    </source>
</evidence>
<feature type="domain" description="DUF6534" evidence="2">
    <location>
        <begin position="16"/>
        <end position="106"/>
    </location>
</feature>
<dbReference type="AlphaFoldDB" id="A0A6A4IGP7"/>
<keyword evidence="1" id="KW-0472">Membrane</keyword>
<feature type="transmembrane region" description="Helical" evidence="1">
    <location>
        <begin position="12"/>
        <end position="30"/>
    </location>
</feature>
<dbReference type="Proteomes" id="UP000799118">
    <property type="component" value="Unassembled WGS sequence"/>
</dbReference>
<keyword evidence="4" id="KW-1185">Reference proteome</keyword>
<protein>
    <recommendedName>
        <fullName evidence="2">DUF6534 domain-containing protein</fullName>
    </recommendedName>
</protein>
<gene>
    <name evidence="3" type="ORF">BT96DRAFT_534201</name>
</gene>
<name>A0A6A4IGP7_9AGAR</name>
<evidence type="ECO:0000313" key="3">
    <source>
        <dbReference type="EMBL" id="KAE9409749.1"/>
    </source>
</evidence>